<evidence type="ECO:0000256" key="7">
    <source>
        <dbReference type="ARBA" id="ARBA00023239"/>
    </source>
</evidence>
<dbReference type="RefSeq" id="WP_407326120.1">
    <property type="nucleotide sequence ID" value="NZ_CP136865.1"/>
</dbReference>
<comment type="subunit">
    <text evidence="10">Homotetramer.</text>
</comment>
<dbReference type="InterPro" id="IPR015813">
    <property type="entry name" value="Pyrv/PenolPyrv_kinase-like_dom"/>
</dbReference>
<evidence type="ECO:0000256" key="3">
    <source>
        <dbReference type="ARBA" id="ARBA00008346"/>
    </source>
</evidence>
<dbReference type="EMBL" id="CP136865">
    <property type="protein sequence ID" value="WOJ95424.1"/>
    <property type="molecule type" value="Genomic_DNA"/>
</dbReference>
<dbReference type="Proteomes" id="UP001626549">
    <property type="component" value="Chromosome"/>
</dbReference>
<comment type="catalytic activity">
    <reaction evidence="9 10">
        <text>oxaloacetate + phosphate = phosphoenolpyruvate + hydrogencarbonate</text>
        <dbReference type="Rhea" id="RHEA:28370"/>
        <dbReference type="ChEBI" id="CHEBI:16452"/>
        <dbReference type="ChEBI" id="CHEBI:17544"/>
        <dbReference type="ChEBI" id="CHEBI:43474"/>
        <dbReference type="ChEBI" id="CHEBI:58702"/>
        <dbReference type="EC" id="4.1.1.31"/>
    </reaction>
</comment>
<evidence type="ECO:0000256" key="2">
    <source>
        <dbReference type="ARBA" id="ARBA00003670"/>
    </source>
</evidence>
<evidence type="ECO:0000256" key="4">
    <source>
        <dbReference type="ARBA" id="ARBA00012305"/>
    </source>
</evidence>
<name>A0ABZ0I7D7_9GAMM</name>
<evidence type="ECO:0000256" key="6">
    <source>
        <dbReference type="ARBA" id="ARBA00022842"/>
    </source>
</evidence>
<dbReference type="PANTHER" id="PTHR30523:SF6">
    <property type="entry name" value="PHOSPHOENOLPYRUVATE CARBOXYLASE"/>
    <property type="match status" value="1"/>
</dbReference>
<dbReference type="PROSITE" id="PS00393">
    <property type="entry name" value="PEPCASE_2"/>
    <property type="match status" value="1"/>
</dbReference>
<keyword evidence="6 10" id="KW-0460">Magnesium</keyword>
<keyword evidence="8 10" id="KW-0120">Carbon dioxide fixation</keyword>
<dbReference type="InterPro" id="IPR018129">
    <property type="entry name" value="PEP_COase_Lys_AS"/>
</dbReference>
<dbReference type="PRINTS" id="PR00150">
    <property type="entry name" value="PEPCARBXLASE"/>
</dbReference>
<dbReference type="Gene3D" id="1.20.1440.90">
    <property type="entry name" value="Phosphoenolpyruvate/pyruvate domain"/>
    <property type="match status" value="1"/>
</dbReference>
<dbReference type="PANTHER" id="PTHR30523">
    <property type="entry name" value="PHOSPHOENOLPYRUVATE CARBOXYLASE"/>
    <property type="match status" value="1"/>
</dbReference>
<dbReference type="InterPro" id="IPR021135">
    <property type="entry name" value="PEP_COase"/>
</dbReference>
<sequence>MSSASSESKDSNGHQYRSLRNNVSLLGSMLGETMAKSHGEDFLASVEKIRLLSKSGSTGDDSSWEQLETLLAGLETEQLGLVARAFAQFLNLANIAEQHHGLSREMDAVNSASRTLSGVMDLLTEKGLEPAAIEQSVADLSIELVLTAHPTEITRRSLIHKYEEIQRCLGQLESPGLTNYERNRMDRRLRELIAQLWHTHEFRESRPSPVDEARWGFAVVENSLWQAVPDFLRRLDDALLAATGKRLPMDAAPVQFSSWMGGDRDGNPFVTAKVTREVLLLGRWQAAALYLKTVDRLVQELSMIECNDGLRELVGETREPYRRAMKDLRARLRKWLTAVEDLLDGRPAETGDLIRDVEELSRPLLLCYESLCDCGMERIAEGTLLDLLRQVRCFGINLVRLDIRQHSDRHSAALSEITEFLGLGRYTDWDEQQRREWIQQELESKRPLIPQHWSPSEETQEVLDCCSVVVEQPEGALACYIISMARQASDVMAVRLLLKAAGGGDTLPIAPLFETLDDLDRAPQVITDLLAVEGALGRLPEQQMVMIGYSDSAKDAGILAAAWAQYRAQEALLDVCTQAGVRLQLFHGRGGTIGRGGAPAHDALLSQPPGSLECGLRVTEQGEMIRTKLGMTGLAVKTLALYTSAILEARTAHPPKPKAHWRETMNRLGESSCDAYRAVVRDDPRFLTYFREATPEGELGALPLASRPTSRKKDGGIEALRAIPWIFSWTQNRLMLPSWLGAGAALAKELEEQGAVVISEMFQEWPFFATRMQMLEMVYSKTDARLSAHYDGKLVNPELLGIGEQLRGQLNSDVETVLSVLGQELLLEKLDWTRESLELRNIYTVPLNVLQAELLARLRRNADDDTRQAIMISIAGVAAGMRNTG</sequence>
<evidence type="ECO:0000313" key="14">
    <source>
        <dbReference type="Proteomes" id="UP001626549"/>
    </source>
</evidence>
<gene>
    <name evidence="10 13" type="primary">ppc</name>
    <name evidence="13" type="ORF">R0137_09145</name>
</gene>
<evidence type="ECO:0000256" key="5">
    <source>
        <dbReference type="ARBA" id="ARBA00022419"/>
    </source>
</evidence>
<dbReference type="GO" id="GO:0008964">
    <property type="term" value="F:phosphoenolpyruvate carboxylase activity"/>
    <property type="evidence" value="ECO:0007669"/>
    <property type="project" value="UniProtKB-EC"/>
</dbReference>
<feature type="active site" evidence="10 12">
    <location>
        <position position="554"/>
    </location>
</feature>
<reference evidence="13 14" key="1">
    <citation type="submission" date="2023-10" db="EMBL/GenBank/DDBJ databases">
        <title>Two novel species belonging to the OM43/NOR5 clade.</title>
        <authorList>
            <person name="Park M."/>
        </authorList>
    </citation>
    <scope>NUCLEOTIDE SEQUENCE [LARGE SCALE GENOMIC DNA]</scope>
    <source>
        <strain evidence="13 14">IMCC45268</strain>
    </source>
</reference>
<dbReference type="SUPFAM" id="SSF51621">
    <property type="entry name" value="Phosphoenolpyruvate/pyruvate domain"/>
    <property type="match status" value="1"/>
</dbReference>
<protein>
    <recommendedName>
        <fullName evidence="5 10">Phosphoenolpyruvate carboxylase</fullName>
        <shortName evidence="10">PEPC</shortName>
        <shortName evidence="10">PEPCase</shortName>
        <ecNumber evidence="4 10">4.1.1.31</ecNumber>
    </recommendedName>
</protein>
<evidence type="ECO:0000256" key="1">
    <source>
        <dbReference type="ARBA" id="ARBA00001946"/>
    </source>
</evidence>
<dbReference type="NCBIfam" id="NF000584">
    <property type="entry name" value="PRK00009.1"/>
    <property type="match status" value="1"/>
</dbReference>
<keyword evidence="7 10" id="KW-0456">Lyase</keyword>
<comment type="function">
    <text evidence="2 10">Forms oxaloacetate, a four-carbon dicarboxylic acid source for the tricarboxylic acid cycle.</text>
</comment>
<comment type="similarity">
    <text evidence="3 10">Belongs to the PEPCase type 1 family.</text>
</comment>
<feature type="active site" evidence="10 11">
    <location>
        <position position="149"/>
    </location>
</feature>
<dbReference type="InterPro" id="IPR033129">
    <property type="entry name" value="PEPCASE_His_AS"/>
</dbReference>
<dbReference type="InterPro" id="IPR022805">
    <property type="entry name" value="PEP_COase_bac/pln-type"/>
</dbReference>
<dbReference type="PROSITE" id="PS00781">
    <property type="entry name" value="PEPCASE_1"/>
    <property type="match status" value="1"/>
</dbReference>
<proteinExistence type="inferred from homology"/>
<comment type="cofactor">
    <cofactor evidence="1 10">
        <name>Mg(2+)</name>
        <dbReference type="ChEBI" id="CHEBI:18420"/>
    </cofactor>
</comment>
<dbReference type="HAMAP" id="MF_00595">
    <property type="entry name" value="PEPcase_type1"/>
    <property type="match status" value="1"/>
</dbReference>
<evidence type="ECO:0000256" key="9">
    <source>
        <dbReference type="ARBA" id="ARBA00048995"/>
    </source>
</evidence>
<keyword evidence="14" id="KW-1185">Reference proteome</keyword>
<dbReference type="EC" id="4.1.1.31" evidence="4 10"/>
<evidence type="ECO:0000256" key="11">
    <source>
        <dbReference type="PROSITE-ProRule" id="PRU10111"/>
    </source>
</evidence>
<dbReference type="Pfam" id="PF00311">
    <property type="entry name" value="PEPcase"/>
    <property type="match status" value="1"/>
</dbReference>
<evidence type="ECO:0000256" key="12">
    <source>
        <dbReference type="PROSITE-ProRule" id="PRU10112"/>
    </source>
</evidence>
<accession>A0ABZ0I7D7</accession>
<evidence type="ECO:0000256" key="8">
    <source>
        <dbReference type="ARBA" id="ARBA00023300"/>
    </source>
</evidence>
<evidence type="ECO:0000256" key="10">
    <source>
        <dbReference type="HAMAP-Rule" id="MF_00595"/>
    </source>
</evidence>
<evidence type="ECO:0000313" key="13">
    <source>
        <dbReference type="EMBL" id="WOJ95424.1"/>
    </source>
</evidence>
<organism evidence="13 14">
    <name type="scientific">Congregibacter brevis</name>
    <dbReference type="NCBI Taxonomy" id="3081201"/>
    <lineage>
        <taxon>Bacteria</taxon>
        <taxon>Pseudomonadati</taxon>
        <taxon>Pseudomonadota</taxon>
        <taxon>Gammaproteobacteria</taxon>
        <taxon>Cellvibrionales</taxon>
        <taxon>Halieaceae</taxon>
        <taxon>Congregibacter</taxon>
    </lineage>
</organism>